<reference evidence="2" key="1">
    <citation type="submission" date="2022-09" db="EMBL/GenBank/DDBJ databases">
        <title>Tahibacter sp. nov., isolated from a fresh water.</title>
        <authorList>
            <person name="Baek J.H."/>
            <person name="Lee J.K."/>
            <person name="Kim J.M."/>
            <person name="Jeon C.O."/>
        </authorList>
    </citation>
    <scope>NUCLEOTIDE SEQUENCE</scope>
    <source>
        <strain evidence="2">W38</strain>
    </source>
</reference>
<gene>
    <name evidence="2" type="ORF">N4264_02170</name>
</gene>
<feature type="transmembrane region" description="Helical" evidence="1">
    <location>
        <begin position="79"/>
        <end position="100"/>
    </location>
</feature>
<keyword evidence="1" id="KW-0812">Transmembrane</keyword>
<dbReference type="InterPro" id="IPR021806">
    <property type="entry name" value="DUF3379"/>
</dbReference>
<evidence type="ECO:0000313" key="2">
    <source>
        <dbReference type="EMBL" id="UXI68481.1"/>
    </source>
</evidence>
<keyword evidence="1" id="KW-0472">Membrane</keyword>
<keyword evidence="1" id="KW-1133">Transmembrane helix</keyword>
<evidence type="ECO:0000256" key="1">
    <source>
        <dbReference type="SAM" id="Phobius"/>
    </source>
</evidence>
<sequence>MNCLEYRRLLGAEPRRESLEMVAHRRECSGCAGHHARTLGFELQLRRTLNVPIPAGLSERILLAQATQARHNQPWKRRLVGWGVAAAGLLATVTVGWLALPPRTALADALVEHIAHEPLAFAERPPLPDGAVMERFRSRGVSVPGPLPATVSYVAACPVGDYKTVHMVQREGDAKVTVFYVTNHREGRGEFQRAGMHGRKLPLGDGTLVMMAADNRAFDQIEKSWRTTMEGGPALATGAP</sequence>
<dbReference type="EMBL" id="CP104694">
    <property type="protein sequence ID" value="UXI68481.1"/>
    <property type="molecule type" value="Genomic_DNA"/>
</dbReference>
<proteinExistence type="predicted"/>
<name>A0ABY6BEM0_9GAMM</name>
<organism evidence="2 3">
    <name type="scientific">Tahibacter amnicola</name>
    <dbReference type="NCBI Taxonomy" id="2976241"/>
    <lineage>
        <taxon>Bacteria</taxon>
        <taxon>Pseudomonadati</taxon>
        <taxon>Pseudomonadota</taxon>
        <taxon>Gammaproteobacteria</taxon>
        <taxon>Lysobacterales</taxon>
        <taxon>Rhodanobacteraceae</taxon>
        <taxon>Tahibacter</taxon>
    </lineage>
</organism>
<evidence type="ECO:0000313" key="3">
    <source>
        <dbReference type="Proteomes" id="UP001064632"/>
    </source>
</evidence>
<accession>A0ABY6BEM0</accession>
<dbReference type="Proteomes" id="UP001064632">
    <property type="component" value="Chromosome"/>
</dbReference>
<dbReference type="RefSeq" id="WP_261695440.1">
    <property type="nucleotide sequence ID" value="NZ_CP104694.1"/>
</dbReference>
<dbReference type="Pfam" id="PF11859">
    <property type="entry name" value="DUF3379"/>
    <property type="match status" value="1"/>
</dbReference>
<keyword evidence="3" id="KW-1185">Reference proteome</keyword>
<protein>
    <submittedName>
        <fullName evidence="2">DUF3379 domain-containing protein</fullName>
    </submittedName>
</protein>